<protein>
    <submittedName>
        <fullName evidence="2">Uncharacterized protein</fullName>
    </submittedName>
</protein>
<feature type="region of interest" description="Disordered" evidence="1">
    <location>
        <begin position="1"/>
        <end position="31"/>
    </location>
</feature>
<name>A0AA40G5T9_9HYME</name>
<keyword evidence="3" id="KW-1185">Reference proteome</keyword>
<organism evidence="2 3">
    <name type="scientific">Melipona bicolor</name>
    <dbReference type="NCBI Taxonomy" id="60889"/>
    <lineage>
        <taxon>Eukaryota</taxon>
        <taxon>Metazoa</taxon>
        <taxon>Ecdysozoa</taxon>
        <taxon>Arthropoda</taxon>
        <taxon>Hexapoda</taxon>
        <taxon>Insecta</taxon>
        <taxon>Pterygota</taxon>
        <taxon>Neoptera</taxon>
        <taxon>Endopterygota</taxon>
        <taxon>Hymenoptera</taxon>
        <taxon>Apocrita</taxon>
        <taxon>Aculeata</taxon>
        <taxon>Apoidea</taxon>
        <taxon>Anthophila</taxon>
        <taxon>Apidae</taxon>
        <taxon>Melipona</taxon>
    </lineage>
</organism>
<evidence type="ECO:0000313" key="2">
    <source>
        <dbReference type="EMBL" id="KAK1131552.1"/>
    </source>
</evidence>
<reference evidence="2" key="1">
    <citation type="submission" date="2021-10" db="EMBL/GenBank/DDBJ databases">
        <title>Melipona bicolor Genome sequencing and assembly.</title>
        <authorList>
            <person name="Araujo N.S."/>
            <person name="Arias M.C."/>
        </authorList>
    </citation>
    <scope>NUCLEOTIDE SEQUENCE</scope>
    <source>
        <strain evidence="2">USP_2M_L1-L4_2017</strain>
        <tissue evidence="2">Whole body</tissue>
    </source>
</reference>
<accession>A0AA40G5T9</accession>
<sequence length="103" mass="11314">MHRYTFQAATAKDMTELSNSGRDPATDKRRPEIFRYQDTAAVLGTQRGFAKTLPGKLPLMANLARTRGLANNARLECRFAPSLTSAGYGGATQQHAPPYTIEQ</sequence>
<evidence type="ECO:0000256" key="1">
    <source>
        <dbReference type="SAM" id="MobiDB-lite"/>
    </source>
</evidence>
<proteinExistence type="predicted"/>
<dbReference type="EMBL" id="JAHYIQ010000006">
    <property type="protein sequence ID" value="KAK1131552.1"/>
    <property type="molecule type" value="Genomic_DNA"/>
</dbReference>
<evidence type="ECO:0000313" key="3">
    <source>
        <dbReference type="Proteomes" id="UP001177670"/>
    </source>
</evidence>
<dbReference type="Proteomes" id="UP001177670">
    <property type="component" value="Unassembled WGS sequence"/>
</dbReference>
<comment type="caution">
    <text evidence="2">The sequence shown here is derived from an EMBL/GenBank/DDBJ whole genome shotgun (WGS) entry which is preliminary data.</text>
</comment>
<gene>
    <name evidence="2" type="ORF">K0M31_017838</name>
</gene>
<dbReference type="AlphaFoldDB" id="A0AA40G5T9"/>